<keyword evidence="2" id="KW-1185">Reference proteome</keyword>
<dbReference type="AlphaFoldDB" id="A7E6I2"/>
<organism evidence="1 2">
    <name type="scientific">Sclerotinia sclerotiorum (strain ATCC 18683 / 1980 / Ss-1)</name>
    <name type="common">White mold</name>
    <name type="synonym">Whetzelinia sclerotiorum</name>
    <dbReference type="NCBI Taxonomy" id="665079"/>
    <lineage>
        <taxon>Eukaryota</taxon>
        <taxon>Fungi</taxon>
        <taxon>Dikarya</taxon>
        <taxon>Ascomycota</taxon>
        <taxon>Pezizomycotina</taxon>
        <taxon>Leotiomycetes</taxon>
        <taxon>Helotiales</taxon>
        <taxon>Sclerotiniaceae</taxon>
        <taxon>Sclerotinia</taxon>
    </lineage>
</organism>
<reference evidence="2" key="1">
    <citation type="journal article" date="2011" name="PLoS Genet.">
        <title>Genomic analysis of the necrotrophic fungal pathogens Sclerotinia sclerotiorum and Botrytis cinerea.</title>
        <authorList>
            <person name="Amselem J."/>
            <person name="Cuomo C.A."/>
            <person name="van Kan J.A."/>
            <person name="Viaud M."/>
            <person name="Benito E.P."/>
            <person name="Couloux A."/>
            <person name="Coutinho P.M."/>
            <person name="de Vries R.P."/>
            <person name="Dyer P.S."/>
            <person name="Fillinger S."/>
            <person name="Fournier E."/>
            <person name="Gout L."/>
            <person name="Hahn M."/>
            <person name="Kohn L."/>
            <person name="Lapalu N."/>
            <person name="Plummer K.M."/>
            <person name="Pradier J.M."/>
            <person name="Quevillon E."/>
            <person name="Sharon A."/>
            <person name="Simon A."/>
            <person name="ten Have A."/>
            <person name="Tudzynski B."/>
            <person name="Tudzynski P."/>
            <person name="Wincker P."/>
            <person name="Andrew M."/>
            <person name="Anthouard V."/>
            <person name="Beever R.E."/>
            <person name="Beffa R."/>
            <person name="Benoit I."/>
            <person name="Bouzid O."/>
            <person name="Brault B."/>
            <person name="Chen Z."/>
            <person name="Choquer M."/>
            <person name="Collemare J."/>
            <person name="Cotton P."/>
            <person name="Danchin E.G."/>
            <person name="Da Silva C."/>
            <person name="Gautier A."/>
            <person name="Giraud C."/>
            <person name="Giraud T."/>
            <person name="Gonzalez C."/>
            <person name="Grossetete S."/>
            <person name="Guldener U."/>
            <person name="Henrissat B."/>
            <person name="Howlett B.J."/>
            <person name="Kodira C."/>
            <person name="Kretschmer M."/>
            <person name="Lappartient A."/>
            <person name="Leroch M."/>
            <person name="Levis C."/>
            <person name="Mauceli E."/>
            <person name="Neuveglise C."/>
            <person name="Oeser B."/>
            <person name="Pearson M."/>
            <person name="Poulain J."/>
            <person name="Poussereau N."/>
            <person name="Quesneville H."/>
            <person name="Rascle C."/>
            <person name="Schumacher J."/>
            <person name="Segurens B."/>
            <person name="Sexton A."/>
            <person name="Silva E."/>
            <person name="Sirven C."/>
            <person name="Soanes D.M."/>
            <person name="Talbot N.J."/>
            <person name="Templeton M."/>
            <person name="Yandava C."/>
            <person name="Yarden O."/>
            <person name="Zeng Q."/>
            <person name="Rollins J.A."/>
            <person name="Lebrun M.H."/>
            <person name="Dickman M."/>
        </authorList>
    </citation>
    <scope>NUCLEOTIDE SEQUENCE [LARGE SCALE GENOMIC DNA]</scope>
    <source>
        <strain evidence="2">ATCC 18683 / 1980 / Ss-1</strain>
    </source>
</reference>
<gene>
    <name evidence="1" type="ORF">SS1G_00907</name>
</gene>
<dbReference type="Proteomes" id="UP000001312">
    <property type="component" value="Unassembled WGS sequence"/>
</dbReference>
<accession>A7E6I2</accession>
<proteinExistence type="predicted"/>
<protein>
    <submittedName>
        <fullName evidence="1">Uncharacterized protein</fullName>
    </submittedName>
</protein>
<dbReference type="RefSeq" id="XP_001598818.1">
    <property type="nucleotide sequence ID" value="XM_001598768.1"/>
</dbReference>
<name>A7E6I2_SCLS1</name>
<evidence type="ECO:0000313" key="2">
    <source>
        <dbReference type="Proteomes" id="UP000001312"/>
    </source>
</evidence>
<evidence type="ECO:0000313" key="1">
    <source>
        <dbReference type="EMBL" id="EDN91504.1"/>
    </source>
</evidence>
<dbReference type="EMBL" id="CH476621">
    <property type="protein sequence ID" value="EDN91504.1"/>
    <property type="molecule type" value="Genomic_DNA"/>
</dbReference>
<dbReference type="GeneID" id="5495061"/>
<sequence length="81" mass="9268">MACVVWSRKRKVSSQVKKAPQPPRKETPCTYNEASYDRSIIKISSKTYHNDLRYCSAVVDLPAAARAVEEVVVDTCEWHRL</sequence>
<dbReference type="HOGENOM" id="CLU_2575284_0_0_1"/>
<dbReference type="KEGG" id="ssl:SS1G_00907"/>
<dbReference type="InParanoid" id="A7E6I2"/>